<evidence type="ECO:0000256" key="4">
    <source>
        <dbReference type="ARBA" id="ARBA00022737"/>
    </source>
</evidence>
<evidence type="ECO:0000313" key="10">
    <source>
        <dbReference type="EMBL" id="MCY1143623.1"/>
    </source>
</evidence>
<keyword evidence="6 10" id="KW-0067">ATP-binding</keyword>
<dbReference type="Proteomes" id="UP001151002">
    <property type="component" value="Unassembled WGS sequence"/>
</dbReference>
<evidence type="ECO:0000256" key="5">
    <source>
        <dbReference type="ARBA" id="ARBA00022741"/>
    </source>
</evidence>
<keyword evidence="7" id="KW-1278">Translocase</keyword>
<dbReference type="InterPro" id="IPR050107">
    <property type="entry name" value="ABC_carbohydrate_import_ATPase"/>
</dbReference>
<dbReference type="CDD" id="cd03215">
    <property type="entry name" value="ABC_Carb_Monos_II"/>
    <property type="match status" value="1"/>
</dbReference>
<evidence type="ECO:0000256" key="6">
    <source>
        <dbReference type="ARBA" id="ARBA00022840"/>
    </source>
</evidence>
<proteinExistence type="predicted"/>
<keyword evidence="11" id="KW-1185">Reference proteome</keyword>
<organism evidence="10 11">
    <name type="scientific">Paractinoplanes pyxinae</name>
    <dbReference type="NCBI Taxonomy" id="2997416"/>
    <lineage>
        <taxon>Bacteria</taxon>
        <taxon>Bacillati</taxon>
        <taxon>Actinomycetota</taxon>
        <taxon>Actinomycetes</taxon>
        <taxon>Micromonosporales</taxon>
        <taxon>Micromonosporaceae</taxon>
        <taxon>Paractinoplanes</taxon>
    </lineage>
</organism>
<dbReference type="PROSITE" id="PS00211">
    <property type="entry name" value="ABC_TRANSPORTER_1"/>
    <property type="match status" value="1"/>
</dbReference>
<dbReference type="CDD" id="cd03216">
    <property type="entry name" value="ABC_Carb_Monos_I"/>
    <property type="match status" value="1"/>
</dbReference>
<evidence type="ECO:0000259" key="9">
    <source>
        <dbReference type="PROSITE" id="PS50893"/>
    </source>
</evidence>
<dbReference type="SUPFAM" id="SSF52540">
    <property type="entry name" value="P-loop containing nucleoside triphosphate hydrolases"/>
    <property type="match status" value="2"/>
</dbReference>
<keyword evidence="2" id="KW-1003">Cell membrane</keyword>
<sequence>MGGTALEVSELEHRYGAQTVLSDVDLTVRMGEIHALLGANGAGKSTLIKILSGVQRPTAGRLSVFGQPVTLRSARDAHAAGIVTVQQDLGLVSGLTVLENLYLGRPLPRRGPLPHRAEARRVAREWLATVGVQLPLDELVGRLSPVRQTVVALARALAGRARVLILDEPTAALTDQESSLLFTLLRRLRERGVAIVYVTHRLHEVFLLADRVTVLRDRRVVATVPPAEVDADDLVTMMAGEPLASSGAAASARGPEILRADGLTGRRVRDVSLTLHAGEVVGVAGLAGSGRSELLRLLAGAQRPRAGRTAVRGRPLQPGSTRRALAAGVALVPEDRLHQALLPQADVTENVVLASLRELSRLGIRSARRDRAAWAAAARQLTIRATGPRQPVTQLSGGNQQKLVLARVLRRAPAVLLLDEPTRGVDIRTKQAIRGLIARTASNAAVLIVSSELDELTAVADRVLILREGRVVAELSAADADEETVLRHCYGGSSR</sequence>
<feature type="domain" description="ABC transporter" evidence="9">
    <location>
        <begin position="252"/>
        <end position="493"/>
    </location>
</feature>
<keyword evidence="3" id="KW-0762">Sugar transport</keyword>
<reference evidence="10" key="1">
    <citation type="submission" date="2022-11" db="EMBL/GenBank/DDBJ databases">
        <authorList>
            <person name="Somphong A."/>
            <person name="Phongsopitanun W."/>
        </authorList>
    </citation>
    <scope>NUCLEOTIDE SEQUENCE</scope>
    <source>
        <strain evidence="10">Pm04-4</strain>
    </source>
</reference>
<gene>
    <name evidence="10" type="ORF">OWR29_36955</name>
</gene>
<dbReference type="EMBL" id="JAPNTZ010000016">
    <property type="protein sequence ID" value="MCY1143623.1"/>
    <property type="molecule type" value="Genomic_DNA"/>
</dbReference>
<dbReference type="RefSeq" id="WP_267568155.1">
    <property type="nucleotide sequence ID" value="NZ_JAPNTZ010000016.1"/>
</dbReference>
<name>A0ABT4BDD8_9ACTN</name>
<keyword evidence="8" id="KW-0472">Membrane</keyword>
<dbReference type="PANTHER" id="PTHR43790">
    <property type="entry name" value="CARBOHYDRATE TRANSPORT ATP-BINDING PROTEIN MG119-RELATED"/>
    <property type="match status" value="1"/>
</dbReference>
<evidence type="ECO:0000256" key="8">
    <source>
        <dbReference type="ARBA" id="ARBA00023136"/>
    </source>
</evidence>
<keyword evidence="4" id="KW-0677">Repeat</keyword>
<evidence type="ECO:0000256" key="3">
    <source>
        <dbReference type="ARBA" id="ARBA00022597"/>
    </source>
</evidence>
<dbReference type="Gene3D" id="3.40.50.300">
    <property type="entry name" value="P-loop containing nucleotide triphosphate hydrolases"/>
    <property type="match status" value="2"/>
</dbReference>
<dbReference type="Pfam" id="PF00005">
    <property type="entry name" value="ABC_tran"/>
    <property type="match status" value="2"/>
</dbReference>
<evidence type="ECO:0000256" key="1">
    <source>
        <dbReference type="ARBA" id="ARBA00022448"/>
    </source>
</evidence>
<feature type="domain" description="ABC transporter" evidence="9">
    <location>
        <begin position="6"/>
        <end position="242"/>
    </location>
</feature>
<dbReference type="GO" id="GO:0005524">
    <property type="term" value="F:ATP binding"/>
    <property type="evidence" value="ECO:0007669"/>
    <property type="project" value="UniProtKB-KW"/>
</dbReference>
<dbReference type="PANTHER" id="PTHR43790:SF3">
    <property type="entry name" value="D-ALLOSE IMPORT ATP-BINDING PROTEIN ALSA-RELATED"/>
    <property type="match status" value="1"/>
</dbReference>
<dbReference type="InterPro" id="IPR003593">
    <property type="entry name" value="AAA+_ATPase"/>
</dbReference>
<evidence type="ECO:0000256" key="2">
    <source>
        <dbReference type="ARBA" id="ARBA00022475"/>
    </source>
</evidence>
<keyword evidence="5" id="KW-0547">Nucleotide-binding</keyword>
<evidence type="ECO:0000313" key="11">
    <source>
        <dbReference type="Proteomes" id="UP001151002"/>
    </source>
</evidence>
<dbReference type="InterPro" id="IPR027417">
    <property type="entry name" value="P-loop_NTPase"/>
</dbReference>
<accession>A0ABT4BDD8</accession>
<protein>
    <submittedName>
        <fullName evidence="10">Sugar ABC transporter ATP-binding protein</fullName>
    </submittedName>
</protein>
<dbReference type="PROSITE" id="PS50893">
    <property type="entry name" value="ABC_TRANSPORTER_2"/>
    <property type="match status" value="2"/>
</dbReference>
<dbReference type="InterPro" id="IPR003439">
    <property type="entry name" value="ABC_transporter-like_ATP-bd"/>
</dbReference>
<evidence type="ECO:0000256" key="7">
    <source>
        <dbReference type="ARBA" id="ARBA00022967"/>
    </source>
</evidence>
<dbReference type="SMART" id="SM00382">
    <property type="entry name" value="AAA"/>
    <property type="match status" value="2"/>
</dbReference>
<keyword evidence="1" id="KW-0813">Transport</keyword>
<dbReference type="InterPro" id="IPR017871">
    <property type="entry name" value="ABC_transporter-like_CS"/>
</dbReference>
<comment type="caution">
    <text evidence="10">The sequence shown here is derived from an EMBL/GenBank/DDBJ whole genome shotgun (WGS) entry which is preliminary data.</text>
</comment>